<keyword evidence="7" id="KW-1185">Reference proteome</keyword>
<sequence>MEEVDKIIIDSLKQLECDFGAITTLKQFDADMVVKAVSYCLEAITPDVTFPKKLPPSMITRLKVASDIAEHIKDLGFRGDMGYQTILYCNEVEIRRVLMFLIERLPREESKTVAPIEQTGYVPRLVKYIEENLKESLNQLWVPSFFLKNGIRTCGDGEIVNSFGNCRPLETICLDIPDPSTENDELKQYWADTVSPVSKQCSVKQLIPSLLFNDSSFPTSTNLKNMSEYDQQNLVEKVESDIQLCKELNEASNNVSKNKAEIDQVIEEVQSLNVELNALRETLKTDGQHLAQVVAMKNEEQEILKRTMSKVKLKLKTNTLVTTNKEENKAGLKNLIQNAKDHLVKLANQWNEVQTPLLEELKTLQSTLTEAEKKLQEEKYKLNAIKTTHAKLIDDLKEKTVMEQNLLQKYHQMGSNSNRSAYTRRILEIIGNIRKQHNEIQKVLKDTRRIQKDINNLTGQVDRSFTLSDELIFRDAKSDEIARKAYKLLASLRDECSLILRAVTELGQTERESRNLYEQIETEKSKEISLKLERVTSDLAQIEKETHTLVNRTEN</sequence>
<proteinExistence type="inferred from homology"/>
<dbReference type="PANTHER" id="PTHR15668">
    <property type="entry name" value="JM1 PROTEIN"/>
    <property type="match status" value="1"/>
</dbReference>
<dbReference type="OrthoDB" id="10266736at2759"/>
<dbReference type="Pfam" id="PF05667">
    <property type="entry name" value="CCDC22_CC"/>
    <property type="match status" value="1"/>
</dbReference>
<dbReference type="AlphaFoldDB" id="A0A9P0NWB5"/>
<dbReference type="Proteomes" id="UP001152888">
    <property type="component" value="Unassembled WGS sequence"/>
</dbReference>
<feature type="domain" description="CCDC22 coiled-coil" evidence="4">
    <location>
        <begin position="246"/>
        <end position="526"/>
    </location>
</feature>
<dbReference type="InterPro" id="IPR048348">
    <property type="entry name" value="CCDC22_CC"/>
</dbReference>
<reference evidence="6" key="1">
    <citation type="submission" date="2022-03" db="EMBL/GenBank/DDBJ databases">
        <authorList>
            <person name="Sayadi A."/>
        </authorList>
    </citation>
    <scope>NUCLEOTIDE SEQUENCE</scope>
</reference>
<dbReference type="InterPro" id="IPR008530">
    <property type="entry name" value="CCDC22"/>
</dbReference>
<evidence type="ECO:0000313" key="7">
    <source>
        <dbReference type="Proteomes" id="UP001152888"/>
    </source>
</evidence>
<evidence type="ECO:0000256" key="2">
    <source>
        <dbReference type="ARBA" id="ARBA00017553"/>
    </source>
</evidence>
<dbReference type="GO" id="GO:2000060">
    <property type="term" value="P:positive regulation of ubiquitin-dependent protein catabolic process"/>
    <property type="evidence" value="ECO:0007669"/>
    <property type="project" value="TreeGrafter"/>
</dbReference>
<feature type="coiled-coil region" evidence="3">
    <location>
        <begin position="506"/>
        <end position="545"/>
    </location>
</feature>
<evidence type="ECO:0000313" key="6">
    <source>
        <dbReference type="EMBL" id="CAH1959134.1"/>
    </source>
</evidence>
<evidence type="ECO:0000256" key="1">
    <source>
        <dbReference type="ARBA" id="ARBA00006438"/>
    </source>
</evidence>
<name>A0A9P0NWB5_ACAOB</name>
<dbReference type="GO" id="GO:0097602">
    <property type="term" value="F:cullin family protein binding"/>
    <property type="evidence" value="ECO:0007669"/>
    <property type="project" value="TreeGrafter"/>
</dbReference>
<dbReference type="PANTHER" id="PTHR15668:SF4">
    <property type="entry name" value="COILED-COIL DOMAIN-CONTAINING PROTEIN 22"/>
    <property type="match status" value="1"/>
</dbReference>
<organism evidence="6 7">
    <name type="scientific">Acanthoscelides obtectus</name>
    <name type="common">Bean weevil</name>
    <name type="synonym">Bruchus obtectus</name>
    <dbReference type="NCBI Taxonomy" id="200917"/>
    <lineage>
        <taxon>Eukaryota</taxon>
        <taxon>Metazoa</taxon>
        <taxon>Ecdysozoa</taxon>
        <taxon>Arthropoda</taxon>
        <taxon>Hexapoda</taxon>
        <taxon>Insecta</taxon>
        <taxon>Pterygota</taxon>
        <taxon>Neoptera</taxon>
        <taxon>Endopterygota</taxon>
        <taxon>Coleoptera</taxon>
        <taxon>Polyphaga</taxon>
        <taxon>Cucujiformia</taxon>
        <taxon>Chrysomeloidea</taxon>
        <taxon>Chrysomelidae</taxon>
        <taxon>Bruchinae</taxon>
        <taxon>Bruchini</taxon>
        <taxon>Acanthoscelides</taxon>
    </lineage>
</organism>
<gene>
    <name evidence="6" type="ORF">ACAOBT_LOCUS3017</name>
</gene>
<keyword evidence="3" id="KW-0175">Coiled coil</keyword>
<accession>A0A9P0NWB5</accession>
<feature type="coiled-coil region" evidence="3">
    <location>
        <begin position="329"/>
        <end position="388"/>
    </location>
</feature>
<comment type="caution">
    <text evidence="6">The sequence shown here is derived from an EMBL/GenBank/DDBJ whole genome shotgun (WGS) entry which is preliminary data.</text>
</comment>
<feature type="coiled-coil region" evidence="3">
    <location>
        <begin position="248"/>
        <end position="286"/>
    </location>
</feature>
<evidence type="ECO:0000259" key="4">
    <source>
        <dbReference type="Pfam" id="PF05667"/>
    </source>
</evidence>
<protein>
    <recommendedName>
        <fullName evidence="2">Coiled-coil domain-containing protein 22 homolog</fullName>
    </recommendedName>
</protein>
<feature type="domain" description="CCDC22 N-terminal" evidence="5">
    <location>
        <begin position="1"/>
        <end position="106"/>
    </location>
</feature>
<dbReference type="EMBL" id="CAKOFQ010006680">
    <property type="protein sequence ID" value="CAH1959134.1"/>
    <property type="molecule type" value="Genomic_DNA"/>
</dbReference>
<evidence type="ECO:0000259" key="5">
    <source>
        <dbReference type="Pfam" id="PF21674"/>
    </source>
</evidence>
<comment type="similarity">
    <text evidence="1">Belongs to the CCDC22 family.</text>
</comment>
<dbReference type="Pfam" id="PF21674">
    <property type="entry name" value="CCDC22_N"/>
    <property type="match status" value="1"/>
</dbReference>
<dbReference type="InterPro" id="IPR048349">
    <property type="entry name" value="CCDC22_N"/>
</dbReference>
<evidence type="ECO:0000256" key="3">
    <source>
        <dbReference type="SAM" id="Coils"/>
    </source>
</evidence>